<dbReference type="Proteomes" id="UP000268014">
    <property type="component" value="Unassembled WGS sequence"/>
</dbReference>
<accession>A0A0N4X8C0</accession>
<dbReference type="WBParaSite" id="HPLM_0002061201-mRNA-1">
    <property type="protein sequence ID" value="HPLM_0002061201-mRNA-1"/>
    <property type="gene ID" value="HPLM_0002061201"/>
</dbReference>
<organism evidence="3">
    <name type="scientific">Haemonchus placei</name>
    <name type="common">Barber's pole worm</name>
    <dbReference type="NCBI Taxonomy" id="6290"/>
    <lineage>
        <taxon>Eukaryota</taxon>
        <taxon>Metazoa</taxon>
        <taxon>Ecdysozoa</taxon>
        <taxon>Nematoda</taxon>
        <taxon>Chromadorea</taxon>
        <taxon>Rhabditida</taxon>
        <taxon>Rhabditina</taxon>
        <taxon>Rhabditomorpha</taxon>
        <taxon>Strongyloidea</taxon>
        <taxon>Trichostrongylidae</taxon>
        <taxon>Haemonchus</taxon>
    </lineage>
</organism>
<reference evidence="1 2" key="2">
    <citation type="submission" date="2018-11" db="EMBL/GenBank/DDBJ databases">
        <authorList>
            <consortium name="Pathogen Informatics"/>
        </authorList>
    </citation>
    <scope>NUCLEOTIDE SEQUENCE [LARGE SCALE GENOMIC DNA]</scope>
    <source>
        <strain evidence="1 2">MHpl1</strain>
    </source>
</reference>
<evidence type="ECO:0000313" key="2">
    <source>
        <dbReference type="Proteomes" id="UP000268014"/>
    </source>
</evidence>
<keyword evidence="2" id="KW-1185">Reference proteome</keyword>
<dbReference type="AlphaFoldDB" id="A0A0N4X8C0"/>
<gene>
    <name evidence="1" type="ORF">HPLM_LOCUS20604</name>
</gene>
<sequence length="55" mass="6066">MISNIGSSPAGNQPFLVTLPKGGLLMPTIRKLTFQVRLLLYSLKLGILTIQHLVY</sequence>
<protein>
    <submittedName>
        <fullName evidence="1 3">Uncharacterized protein</fullName>
    </submittedName>
</protein>
<proteinExistence type="predicted"/>
<dbReference type="EMBL" id="UZAF01022382">
    <property type="protein sequence ID" value="VDO84870.1"/>
    <property type="molecule type" value="Genomic_DNA"/>
</dbReference>
<reference evidence="3" key="1">
    <citation type="submission" date="2017-02" db="UniProtKB">
        <authorList>
            <consortium name="WormBaseParasite"/>
        </authorList>
    </citation>
    <scope>IDENTIFICATION</scope>
</reference>
<evidence type="ECO:0000313" key="3">
    <source>
        <dbReference type="WBParaSite" id="HPLM_0002061201-mRNA-1"/>
    </source>
</evidence>
<name>A0A0N4X8C0_HAEPC</name>
<evidence type="ECO:0000313" key="1">
    <source>
        <dbReference type="EMBL" id="VDO84870.1"/>
    </source>
</evidence>